<accession>A0A1A8II25</accession>
<feature type="domain" description="Lebercilin" evidence="4">
    <location>
        <begin position="167"/>
        <end position="359"/>
    </location>
</feature>
<protein>
    <submittedName>
        <fullName evidence="5">Leber congenital amaurosis 5</fullName>
    </submittedName>
</protein>
<feature type="compositionally biased region" description="Low complexity" evidence="3">
    <location>
        <begin position="93"/>
        <end position="109"/>
    </location>
</feature>
<dbReference type="GO" id="GO:0042073">
    <property type="term" value="P:intraciliary transport"/>
    <property type="evidence" value="ECO:0007669"/>
    <property type="project" value="TreeGrafter"/>
</dbReference>
<gene>
    <name evidence="5" type="primary">LCA5</name>
</gene>
<evidence type="ECO:0000256" key="1">
    <source>
        <dbReference type="ARBA" id="ARBA00010229"/>
    </source>
</evidence>
<organism evidence="5">
    <name type="scientific">Nothobranchius kuhntae</name>
    <name type="common">Beira killifish</name>
    <dbReference type="NCBI Taxonomy" id="321403"/>
    <lineage>
        <taxon>Eukaryota</taxon>
        <taxon>Metazoa</taxon>
        <taxon>Chordata</taxon>
        <taxon>Craniata</taxon>
        <taxon>Vertebrata</taxon>
        <taxon>Euteleostomi</taxon>
        <taxon>Actinopterygii</taxon>
        <taxon>Neopterygii</taxon>
        <taxon>Teleostei</taxon>
        <taxon>Neoteleostei</taxon>
        <taxon>Acanthomorphata</taxon>
        <taxon>Ovalentaria</taxon>
        <taxon>Atherinomorphae</taxon>
        <taxon>Cyprinodontiformes</taxon>
        <taxon>Nothobranchiidae</taxon>
        <taxon>Nothobranchius</taxon>
    </lineage>
</organism>
<feature type="compositionally biased region" description="Polar residues" evidence="3">
    <location>
        <begin position="385"/>
        <end position="395"/>
    </location>
</feature>
<feature type="region of interest" description="Disordered" evidence="3">
    <location>
        <begin position="1"/>
        <end position="164"/>
    </location>
</feature>
<feature type="region of interest" description="Disordered" evidence="3">
    <location>
        <begin position="367"/>
        <end position="417"/>
    </location>
</feature>
<dbReference type="InterPro" id="IPR026188">
    <property type="entry name" value="Lebercilin-like"/>
</dbReference>
<feature type="compositionally biased region" description="Basic and acidic residues" evidence="3">
    <location>
        <begin position="564"/>
        <end position="574"/>
    </location>
</feature>
<sequence length="782" mass="89007">MDAGRKDDPIEDNRDLSRHSHRSTREESRTSFVRKHKRNSQDKDHKNEGGVRSRSKTRTWGSDPDRDRMSDGEGRSDGSFYSDDYENVTPSERSLSPFPRSRTPSPTSKRGLRAKPMSRNSFHKTAGGAWRRGVSRPQRPGGLAQQHHRGPRSHSKDSTPPKDLDLVTKKMLSARLLKINELRNALAEMQQRTDELQKENRILKQLQVRQEKALRHYDDTESEISQLLSRHSNEIHVLRERLRRTQERERAAERRSKDTQEQLQRSHVTITRLKKLIDQRELGARDELSRKLEEEKTRAQEAERKIKELERSIEVSNSSHQRQLVSERKKTIGALEEIKNLQEETERLTSKLKEKERELDARNIYANRMMKPSLRREADGGTRQKGPSRNSTKAVQTEDRASSLDFPTPPPGISEAHELSELAPNEYLSLKVIRSAFHHQPLSHPPPDALSAVKLSPQHLDRVSPQVEVQKSVDEVRKKKEVEKELVKQREQKQRLGLDLNVLNEKANRPSDGLEKEEEVGRKTSSLFNQTQEQNYWKRGHVQEEVMRWNQESLSNQQAAQEACQKKETRETDRLNNGPLSESTRIPGDFHPPEQKNRNTLMELEEKGGVPVGIRDRRRRPGVDSGVVTAGIGRRVLQSQTSSDELACGGYAPSFGHSTSRASSGFPAPPPKEDGDTGLFYFNGAEKEKKVERDKKASLLQQLFGAQAMLTDDDLRTCNRMEVLNSPPAPSGERSRWDGLLSFSSGSSVPPASSINTLQVAESRPAVRAITSFDDDIEELAL</sequence>
<reference evidence="5" key="2">
    <citation type="submission" date="2016-06" db="EMBL/GenBank/DDBJ databases">
        <title>The genome of a short-lived fish provides insights into sex chromosome evolution and the genetic control of aging.</title>
        <authorList>
            <person name="Reichwald K."/>
            <person name="Felder M."/>
            <person name="Petzold A."/>
            <person name="Koch P."/>
            <person name="Groth M."/>
            <person name="Platzer M."/>
        </authorList>
    </citation>
    <scope>NUCLEOTIDE SEQUENCE</scope>
    <source>
        <tissue evidence="5">Brain</tissue>
    </source>
</reference>
<dbReference type="PANTHER" id="PTHR16650">
    <property type="entry name" value="C21ORF13-RELATED"/>
    <property type="match status" value="1"/>
</dbReference>
<feature type="compositionally biased region" description="Basic and acidic residues" evidence="3">
    <location>
        <begin position="154"/>
        <end position="164"/>
    </location>
</feature>
<dbReference type="EMBL" id="HAED01010437">
    <property type="protein sequence ID" value="SBQ96649.1"/>
    <property type="molecule type" value="Transcribed_RNA"/>
</dbReference>
<keyword evidence="2" id="KW-0175">Coiled coil</keyword>
<dbReference type="InterPro" id="IPR028933">
    <property type="entry name" value="Lebercilin_dom"/>
</dbReference>
<feature type="compositionally biased region" description="Basic and acidic residues" evidence="3">
    <location>
        <begin position="506"/>
        <end position="522"/>
    </location>
</feature>
<evidence type="ECO:0000256" key="2">
    <source>
        <dbReference type="ARBA" id="ARBA00023054"/>
    </source>
</evidence>
<dbReference type="PANTHER" id="PTHR16650:SF10">
    <property type="entry name" value="LEBERCILIN"/>
    <property type="match status" value="1"/>
</dbReference>
<dbReference type="GO" id="GO:0005930">
    <property type="term" value="C:axoneme"/>
    <property type="evidence" value="ECO:0007669"/>
    <property type="project" value="TreeGrafter"/>
</dbReference>
<evidence type="ECO:0000259" key="4">
    <source>
        <dbReference type="Pfam" id="PF15619"/>
    </source>
</evidence>
<evidence type="ECO:0000313" key="5">
    <source>
        <dbReference type="EMBL" id="SBQ96649.1"/>
    </source>
</evidence>
<reference evidence="5" key="1">
    <citation type="submission" date="2016-05" db="EMBL/GenBank/DDBJ databases">
        <authorList>
            <person name="Lavstsen T."/>
            <person name="Jespersen J.S."/>
        </authorList>
    </citation>
    <scope>NUCLEOTIDE SEQUENCE</scope>
    <source>
        <tissue evidence="5">Brain</tissue>
    </source>
</reference>
<feature type="region of interest" description="Disordered" evidence="3">
    <location>
        <begin position="244"/>
        <end position="265"/>
    </location>
</feature>
<feature type="compositionally biased region" description="Basic and acidic residues" evidence="3">
    <location>
        <begin position="63"/>
        <end position="76"/>
    </location>
</feature>
<feature type="region of interest" description="Disordered" evidence="3">
    <location>
        <begin position="499"/>
        <end position="524"/>
    </location>
</feature>
<dbReference type="AlphaFoldDB" id="A0A1A8II25"/>
<feature type="compositionally biased region" description="Basic and acidic residues" evidence="3">
    <location>
        <begin position="244"/>
        <end position="260"/>
    </location>
</feature>
<feature type="compositionally biased region" description="Basic and acidic residues" evidence="3">
    <location>
        <begin position="1"/>
        <end position="29"/>
    </location>
</feature>
<feature type="compositionally biased region" description="Basic and acidic residues" evidence="3">
    <location>
        <begin position="39"/>
        <end position="51"/>
    </location>
</feature>
<evidence type="ECO:0000256" key="3">
    <source>
        <dbReference type="SAM" id="MobiDB-lite"/>
    </source>
</evidence>
<proteinExistence type="inferred from homology"/>
<name>A0A1A8II25_NOTKU</name>
<comment type="similarity">
    <text evidence="1">Belongs to the LCA5 family.</text>
</comment>
<dbReference type="Pfam" id="PF15619">
    <property type="entry name" value="Lebercilin"/>
    <property type="match status" value="1"/>
</dbReference>
<feature type="region of interest" description="Disordered" evidence="3">
    <location>
        <begin position="556"/>
        <end position="596"/>
    </location>
</feature>